<dbReference type="AlphaFoldDB" id="A0A8H5GCD4"/>
<gene>
    <name evidence="2" type="ORF">D9756_002229</name>
</gene>
<dbReference type="InterPro" id="IPR000210">
    <property type="entry name" value="BTB/POZ_dom"/>
</dbReference>
<dbReference type="Gene3D" id="3.30.710.10">
    <property type="entry name" value="Potassium Channel Kv1.1, Chain A"/>
    <property type="match status" value="1"/>
</dbReference>
<comment type="caution">
    <text evidence="2">The sequence shown here is derived from an EMBL/GenBank/DDBJ whole genome shotgun (WGS) entry which is preliminary data.</text>
</comment>
<organism evidence="2 3">
    <name type="scientific">Leucocoprinus leucothites</name>
    <dbReference type="NCBI Taxonomy" id="201217"/>
    <lineage>
        <taxon>Eukaryota</taxon>
        <taxon>Fungi</taxon>
        <taxon>Dikarya</taxon>
        <taxon>Basidiomycota</taxon>
        <taxon>Agaricomycotina</taxon>
        <taxon>Agaricomycetes</taxon>
        <taxon>Agaricomycetidae</taxon>
        <taxon>Agaricales</taxon>
        <taxon>Agaricineae</taxon>
        <taxon>Agaricaceae</taxon>
        <taxon>Leucocoprinus</taxon>
    </lineage>
</organism>
<accession>A0A8H5GCD4</accession>
<dbReference type="EMBL" id="JAACJO010000002">
    <property type="protein sequence ID" value="KAF5362326.1"/>
    <property type="molecule type" value="Genomic_DNA"/>
</dbReference>
<evidence type="ECO:0000313" key="2">
    <source>
        <dbReference type="EMBL" id="KAF5362326.1"/>
    </source>
</evidence>
<dbReference type="InterPro" id="IPR011333">
    <property type="entry name" value="SKP1/BTB/POZ_sf"/>
</dbReference>
<dbReference type="Proteomes" id="UP000559027">
    <property type="component" value="Unassembled WGS sequence"/>
</dbReference>
<protein>
    <recommendedName>
        <fullName evidence="1">BTB domain-containing protein</fullName>
    </recommendedName>
</protein>
<dbReference type="Pfam" id="PF00651">
    <property type="entry name" value="BTB"/>
    <property type="match status" value="1"/>
</dbReference>
<dbReference type="PROSITE" id="PS50097">
    <property type="entry name" value="BTB"/>
    <property type="match status" value="1"/>
</dbReference>
<keyword evidence="3" id="KW-1185">Reference proteome</keyword>
<name>A0A8H5GCD4_9AGAR</name>
<dbReference type="OrthoDB" id="3357985at2759"/>
<evidence type="ECO:0000313" key="3">
    <source>
        <dbReference type="Proteomes" id="UP000559027"/>
    </source>
</evidence>
<proteinExistence type="predicted"/>
<dbReference type="SUPFAM" id="SSF54695">
    <property type="entry name" value="POZ domain"/>
    <property type="match status" value="1"/>
</dbReference>
<reference evidence="2 3" key="1">
    <citation type="journal article" date="2020" name="ISME J.">
        <title>Uncovering the hidden diversity of litter-decomposition mechanisms in mushroom-forming fungi.</title>
        <authorList>
            <person name="Floudas D."/>
            <person name="Bentzer J."/>
            <person name="Ahren D."/>
            <person name="Johansson T."/>
            <person name="Persson P."/>
            <person name="Tunlid A."/>
        </authorList>
    </citation>
    <scope>NUCLEOTIDE SEQUENCE [LARGE SCALE GENOMIC DNA]</scope>
    <source>
        <strain evidence="2 3">CBS 146.42</strain>
    </source>
</reference>
<dbReference type="SMART" id="SM00225">
    <property type="entry name" value="BTB"/>
    <property type="match status" value="1"/>
</dbReference>
<sequence>MPHTVTTGCSMFSVDSHFTMMSTPSRTPRITIMAPEPFDHPDADVILRSSDKEPVDFRVFKLFLSLASPFFAMIFTLPQPNSPVYLEEYEDGIPVIQMSEDKRTLSLLLKFCYPIALVDIPRLSSLQELQTISQAAFKFEMDGVKRFAKSALVEPRFLESQPLRVFAIACRFGWVPEAKTAARYTLRQPLSSSAYFEELVHITAAAYHRLQQYHRICGEVAQSRVRMQPALAEFDDEWAWVQCQRCPGTGVRARRDTGYPDSRRWFIEWIRDVATEAQQRPWGVSVKKFDLREKAVTSAQRCPVCGPRAAGDLETFSEMLAVEVEKELASIEIDINFNESTWD</sequence>
<feature type="domain" description="BTB" evidence="1">
    <location>
        <begin position="43"/>
        <end position="113"/>
    </location>
</feature>
<evidence type="ECO:0000259" key="1">
    <source>
        <dbReference type="PROSITE" id="PS50097"/>
    </source>
</evidence>